<gene>
    <name evidence="2" type="ORF">ALECFALPRED_000178</name>
</gene>
<reference evidence="2" key="1">
    <citation type="submission" date="2021-03" db="EMBL/GenBank/DDBJ databases">
        <authorList>
            <person name="Tagirdzhanova G."/>
        </authorList>
    </citation>
    <scope>NUCLEOTIDE SEQUENCE</scope>
</reference>
<feature type="compositionally biased region" description="Polar residues" evidence="1">
    <location>
        <begin position="359"/>
        <end position="373"/>
    </location>
</feature>
<feature type="compositionally biased region" description="Low complexity" evidence="1">
    <location>
        <begin position="1"/>
        <end position="24"/>
    </location>
</feature>
<sequence length="524" mass="55950">MHATCNPTPNSNCTTPPTPTAAECSSEEIAGSQVQEEDEAAVRTPGADALDMETHRFEEARGRPEPVAPNTAAEDFRAGAVRPQQQDPTAAVTMAPAAETAPNEEEDPDSEFQKLLDSEDGENELDDRLFVDQEPESLNGKYKADRTAVYGDDSGSTKQEGRLGEDLDVQELSPFNAETGQAIRIGEDLRDFGIHAQGFQDYPETSSETDAWNNEEGHIDAVGDSEADRASPDQTTSVAPAEFASSGGNESGIVTALPFCSDLGDGDNNDSMISASTGSDHYDGGNGGTMIPASTGFDHGHAEHKNNDPMTPNSIGSGHEDQEHVTSATAAPSGSDHGNEENIGSLTATLAGPDDVNRESSGSTTAPTNQAPSPSGLDGPVLKTGNKNSDTIHLNIQYLVAGSNRSKPTMCISVPATVTYPSLKQTIKDALRKHDRFHNPRPIGKKAEIYRLIVVLAKNKTDNRDFCRIRELTDENLGETLRLMPTRSIYDVVKVQFKPGTNGEATPRKATGRVYGRSRKIGGL</sequence>
<dbReference type="EMBL" id="CAJPDR010000010">
    <property type="protein sequence ID" value="CAF9905200.1"/>
    <property type="molecule type" value="Genomic_DNA"/>
</dbReference>
<proteinExistence type="predicted"/>
<feature type="region of interest" description="Disordered" evidence="1">
    <location>
        <begin position="1"/>
        <end position="165"/>
    </location>
</feature>
<name>A0A8H3I2V8_9LECA</name>
<evidence type="ECO:0000313" key="3">
    <source>
        <dbReference type="Proteomes" id="UP000664203"/>
    </source>
</evidence>
<feature type="compositionally biased region" description="Basic and acidic residues" evidence="1">
    <location>
        <begin position="298"/>
        <end position="307"/>
    </location>
</feature>
<comment type="caution">
    <text evidence="2">The sequence shown here is derived from an EMBL/GenBank/DDBJ whole genome shotgun (WGS) entry which is preliminary data.</text>
</comment>
<protein>
    <submittedName>
        <fullName evidence="2">Uncharacterized protein</fullName>
    </submittedName>
</protein>
<organism evidence="2 3">
    <name type="scientific">Alectoria fallacina</name>
    <dbReference type="NCBI Taxonomy" id="1903189"/>
    <lineage>
        <taxon>Eukaryota</taxon>
        <taxon>Fungi</taxon>
        <taxon>Dikarya</taxon>
        <taxon>Ascomycota</taxon>
        <taxon>Pezizomycotina</taxon>
        <taxon>Lecanoromycetes</taxon>
        <taxon>OSLEUM clade</taxon>
        <taxon>Lecanoromycetidae</taxon>
        <taxon>Lecanorales</taxon>
        <taxon>Lecanorineae</taxon>
        <taxon>Parmeliaceae</taxon>
        <taxon>Alectoria</taxon>
    </lineage>
</organism>
<evidence type="ECO:0000256" key="1">
    <source>
        <dbReference type="SAM" id="MobiDB-lite"/>
    </source>
</evidence>
<dbReference type="AlphaFoldDB" id="A0A8H3I2V8"/>
<feature type="compositionally biased region" description="Low complexity" evidence="1">
    <location>
        <begin position="88"/>
        <end position="101"/>
    </location>
</feature>
<evidence type="ECO:0000313" key="2">
    <source>
        <dbReference type="EMBL" id="CAF9905200.1"/>
    </source>
</evidence>
<accession>A0A8H3I2V8</accession>
<dbReference type="Proteomes" id="UP000664203">
    <property type="component" value="Unassembled WGS sequence"/>
</dbReference>
<feature type="compositionally biased region" description="Polar residues" evidence="1">
    <location>
        <begin position="270"/>
        <end position="279"/>
    </location>
</feature>
<feature type="region of interest" description="Disordered" evidence="1">
    <location>
        <begin position="224"/>
        <end position="251"/>
    </location>
</feature>
<dbReference type="OrthoDB" id="10267504at2759"/>
<keyword evidence="3" id="KW-1185">Reference proteome</keyword>
<feature type="compositionally biased region" description="Basic and acidic residues" evidence="1">
    <location>
        <begin position="52"/>
        <end position="64"/>
    </location>
</feature>
<feature type="region of interest" description="Disordered" evidence="1">
    <location>
        <begin position="270"/>
        <end position="388"/>
    </location>
</feature>